<dbReference type="PROSITE" id="PS51186">
    <property type="entry name" value="GNAT"/>
    <property type="match status" value="1"/>
</dbReference>
<sequence>MMQLPSEELMVRIQQSETDYMYDRMKAIEERAGNPEGVEMAYFGHALCLYSKTMPWPSFNTVKGIRSEDVVHLDAILDFYKSRNRSFQFELVPGMVNQELLAELAKRGFYQSGFHNSLYINPQELKEVPDTGIVIKTIDNDDFEDYAKVHCLGTGLPDQGIPSVASNNRVLYSRPGWKFYMAYIKGQPAAAGVMHVNHSTASLTFAATLPEFRRQGLHQELLRKRIREAKLEGCNLVVSQCAFLSQSHRNMDAIGMKLAYVRTTWTERQ</sequence>
<dbReference type="GO" id="GO:0016747">
    <property type="term" value="F:acyltransferase activity, transferring groups other than amino-acyl groups"/>
    <property type="evidence" value="ECO:0007669"/>
    <property type="project" value="InterPro"/>
</dbReference>
<dbReference type="AlphaFoldDB" id="A0A0M1P635"/>
<protein>
    <submittedName>
        <fullName evidence="2">GCN5 family acetyltransferase</fullName>
    </submittedName>
</protein>
<keyword evidence="2" id="KW-0808">Transferase</keyword>
<dbReference type="RefSeq" id="WP_054402862.1">
    <property type="nucleotide sequence ID" value="NZ_LIUT01000001.1"/>
</dbReference>
<dbReference type="OrthoDB" id="2350893at2"/>
<dbReference type="InterPro" id="IPR016181">
    <property type="entry name" value="Acyl_CoA_acyltransferase"/>
</dbReference>
<feature type="domain" description="N-acetyltransferase" evidence="1">
    <location>
        <begin position="133"/>
        <end position="269"/>
    </location>
</feature>
<name>A0A0M1P635_9BACL</name>
<dbReference type="CDD" id="cd04301">
    <property type="entry name" value="NAT_SF"/>
    <property type="match status" value="1"/>
</dbReference>
<accession>A0A0M1P635</accession>
<evidence type="ECO:0000313" key="2">
    <source>
        <dbReference type="EMBL" id="KOR89852.1"/>
    </source>
</evidence>
<proteinExistence type="predicted"/>
<dbReference type="EMBL" id="LIUT01000001">
    <property type="protein sequence ID" value="KOR89852.1"/>
    <property type="molecule type" value="Genomic_DNA"/>
</dbReference>
<evidence type="ECO:0000259" key="1">
    <source>
        <dbReference type="PROSITE" id="PS51186"/>
    </source>
</evidence>
<dbReference type="SUPFAM" id="SSF55729">
    <property type="entry name" value="Acyl-CoA N-acyltransferases (Nat)"/>
    <property type="match status" value="1"/>
</dbReference>
<dbReference type="Pfam" id="PF00583">
    <property type="entry name" value="Acetyltransf_1"/>
    <property type="match status" value="1"/>
</dbReference>
<keyword evidence="3" id="KW-1185">Reference proteome</keyword>
<dbReference type="Gene3D" id="3.40.630.30">
    <property type="match status" value="1"/>
</dbReference>
<dbReference type="Proteomes" id="UP000036932">
    <property type="component" value="Unassembled WGS sequence"/>
</dbReference>
<organism evidence="2 3">
    <name type="scientific">Paenibacillus solani</name>
    <dbReference type="NCBI Taxonomy" id="1705565"/>
    <lineage>
        <taxon>Bacteria</taxon>
        <taxon>Bacillati</taxon>
        <taxon>Bacillota</taxon>
        <taxon>Bacilli</taxon>
        <taxon>Bacillales</taxon>
        <taxon>Paenibacillaceae</taxon>
        <taxon>Paenibacillus</taxon>
    </lineage>
</organism>
<evidence type="ECO:0000313" key="3">
    <source>
        <dbReference type="Proteomes" id="UP000036932"/>
    </source>
</evidence>
<reference evidence="3" key="1">
    <citation type="submission" date="2015-08" db="EMBL/GenBank/DDBJ databases">
        <title>Genome sequencing project for genomic taxonomy and phylogenomics of Bacillus-like bacteria.</title>
        <authorList>
            <person name="Liu B."/>
            <person name="Wang J."/>
            <person name="Zhu Y."/>
            <person name="Liu G."/>
            <person name="Chen Q."/>
            <person name="Chen Z."/>
            <person name="Lan J."/>
            <person name="Che J."/>
            <person name="Ge C."/>
            <person name="Shi H."/>
            <person name="Pan Z."/>
            <person name="Liu X."/>
        </authorList>
    </citation>
    <scope>NUCLEOTIDE SEQUENCE [LARGE SCALE GENOMIC DNA]</scope>
    <source>
        <strain evidence="3">FJAT-22460</strain>
    </source>
</reference>
<dbReference type="PATRIC" id="fig|1705565.3.peg.4497"/>
<dbReference type="InterPro" id="IPR000182">
    <property type="entry name" value="GNAT_dom"/>
</dbReference>
<gene>
    <name evidence="2" type="ORF">AM231_12375</name>
</gene>
<comment type="caution">
    <text evidence="2">The sequence shown here is derived from an EMBL/GenBank/DDBJ whole genome shotgun (WGS) entry which is preliminary data.</text>
</comment>